<dbReference type="PANTHER" id="PTHR10982:SF21">
    <property type="entry name" value="FATTY ACID SYNTHASE SUBUNIT BETA"/>
    <property type="match status" value="1"/>
</dbReference>
<dbReference type="InterPro" id="IPR002539">
    <property type="entry name" value="MaoC-like_dom"/>
</dbReference>
<dbReference type="Pfam" id="PF01575">
    <property type="entry name" value="MaoC_dehydratas"/>
    <property type="match status" value="1"/>
</dbReference>
<dbReference type="InterPro" id="IPR039569">
    <property type="entry name" value="FAS1-like_DH_region"/>
</dbReference>
<dbReference type="EC" id="2.3.1.86" evidence="4"/>
<feature type="domain" description="MaoC-like" evidence="2">
    <location>
        <begin position="367"/>
        <end position="467"/>
    </location>
</feature>
<dbReference type="Gene3D" id="2.40.128.700">
    <property type="match status" value="1"/>
</dbReference>
<proteinExistence type="predicted"/>
<dbReference type="PRINTS" id="PR01483">
    <property type="entry name" value="FASYNTHASE"/>
</dbReference>
<dbReference type="EMBL" id="JANBUO010003102">
    <property type="protein sequence ID" value="KAJ2792921.1"/>
    <property type="molecule type" value="Genomic_DNA"/>
</dbReference>
<dbReference type="GO" id="GO:0006633">
    <property type="term" value="P:fatty acid biosynthetic process"/>
    <property type="evidence" value="ECO:0007669"/>
    <property type="project" value="InterPro"/>
</dbReference>
<evidence type="ECO:0000256" key="1">
    <source>
        <dbReference type="ARBA" id="ARBA00022679"/>
    </source>
</evidence>
<dbReference type="GO" id="GO:0004312">
    <property type="term" value="F:fatty acid synthase activity"/>
    <property type="evidence" value="ECO:0007669"/>
    <property type="project" value="InterPro"/>
</dbReference>
<comment type="caution">
    <text evidence="4">The sequence shown here is derived from an EMBL/GenBank/DDBJ whole genome shotgun (WGS) entry which is preliminary data.</text>
</comment>
<dbReference type="Proteomes" id="UP001140094">
    <property type="component" value="Unassembled WGS sequence"/>
</dbReference>
<dbReference type="Pfam" id="PF22235">
    <property type="entry name" value="FAS1_thioest_ins"/>
    <property type="match status" value="1"/>
</dbReference>
<dbReference type="Pfam" id="PF13452">
    <property type="entry name" value="FAS1_DH_region"/>
    <property type="match status" value="1"/>
</dbReference>
<dbReference type="Gene3D" id="3.10.129.10">
    <property type="entry name" value="Hotdog Thioesterase"/>
    <property type="match status" value="1"/>
</dbReference>
<sequence>MASDLPSLLVVTGPDDAVELELALERQSVIVLAIHHRSLLDTTHQLRLKLTYCPAYPLAPIHTSRESDDEAMRIFSMRVWAANQGTQASYIDVTSPSTPLRSEELVITEDNIRSFCQNIRDRSWRYATKGSKGLQAPMEFLYLGSMSTMTRVMVSSLYGPGQLDLVHSFNSIELMDNAPTMFAGDKIYSTAAITGLYNTSSGKVLEISSTVYCNDQPVATIRSTIHGRGHYVEPTKAFRHVHGEKFSVVLPTDADVAVLESKQWFVYREDAAHQVKPNVQLDFCLDSQYRYRTDSLYSSVLTTGTVAIKTPTGANAHIADVDFEWSAITGNSVTEYLGQYLVNSGVSLFDNHGYSLTASVNADLLQVTAPSTNLQYGRLSGDGNPFHFNPYIADLARHPGTICHGLWTSASTRAIMECIVAGGDSERIRAYQVEFVGILLPNDTIRTSFSHVGMKDGRMLVKGQTSKTNGEPVMLVEAEIDQLRTAY</sequence>
<dbReference type="AlphaFoldDB" id="A0A9W8HP77"/>
<evidence type="ECO:0000313" key="5">
    <source>
        <dbReference type="Proteomes" id="UP001140094"/>
    </source>
</evidence>
<protein>
    <submittedName>
        <fullName evidence="4">Fatty acid synthase alpha subunit Lsd1</fullName>
        <ecNumber evidence="4">2.3.1.86</ecNumber>
    </submittedName>
</protein>
<organism evidence="4 5">
    <name type="scientific">Coemansia guatemalensis</name>
    <dbReference type="NCBI Taxonomy" id="2761395"/>
    <lineage>
        <taxon>Eukaryota</taxon>
        <taxon>Fungi</taxon>
        <taxon>Fungi incertae sedis</taxon>
        <taxon>Zoopagomycota</taxon>
        <taxon>Kickxellomycotina</taxon>
        <taxon>Kickxellomycetes</taxon>
        <taxon>Kickxellales</taxon>
        <taxon>Kickxellaceae</taxon>
        <taxon>Coemansia</taxon>
    </lineage>
</organism>
<dbReference type="GO" id="GO:0005835">
    <property type="term" value="C:fatty acid synthase complex"/>
    <property type="evidence" value="ECO:0007669"/>
    <property type="project" value="InterPro"/>
</dbReference>
<feature type="non-terminal residue" evidence="4">
    <location>
        <position position="487"/>
    </location>
</feature>
<feature type="domain" description="FAS1-like dehydratase" evidence="3">
    <location>
        <begin position="102"/>
        <end position="220"/>
    </location>
</feature>
<dbReference type="InterPro" id="IPR029069">
    <property type="entry name" value="HotDog_dom_sf"/>
</dbReference>
<evidence type="ECO:0000259" key="2">
    <source>
        <dbReference type="Pfam" id="PF01575"/>
    </source>
</evidence>
<dbReference type="SUPFAM" id="SSF54637">
    <property type="entry name" value="Thioesterase/thiol ester dehydrase-isomerase"/>
    <property type="match status" value="2"/>
</dbReference>
<gene>
    <name evidence="4" type="primary">fas2_17</name>
    <name evidence="4" type="ORF">H4R20_006710</name>
</gene>
<name>A0A9W8HP77_9FUNG</name>
<evidence type="ECO:0000313" key="4">
    <source>
        <dbReference type="EMBL" id="KAJ2792921.1"/>
    </source>
</evidence>
<dbReference type="OrthoDB" id="4251012at2759"/>
<dbReference type="GO" id="GO:0004321">
    <property type="term" value="F:fatty-acyl-CoA synthase activity"/>
    <property type="evidence" value="ECO:0007669"/>
    <property type="project" value="UniProtKB-EC"/>
</dbReference>
<dbReference type="PANTHER" id="PTHR10982">
    <property type="entry name" value="MALONYL COA-ACYL CARRIER PROTEIN TRANSACYLASE"/>
    <property type="match status" value="1"/>
</dbReference>
<reference evidence="4" key="1">
    <citation type="submission" date="2022-07" db="EMBL/GenBank/DDBJ databases">
        <title>Phylogenomic reconstructions and comparative analyses of Kickxellomycotina fungi.</title>
        <authorList>
            <person name="Reynolds N.K."/>
            <person name="Stajich J.E."/>
            <person name="Barry K."/>
            <person name="Grigoriev I.V."/>
            <person name="Crous P."/>
            <person name="Smith M.E."/>
        </authorList>
    </citation>
    <scope>NUCLEOTIDE SEQUENCE</scope>
    <source>
        <strain evidence="4">NRRL 1565</strain>
    </source>
</reference>
<evidence type="ECO:0000259" key="3">
    <source>
        <dbReference type="Pfam" id="PF13452"/>
    </source>
</evidence>
<dbReference type="InterPro" id="IPR003965">
    <property type="entry name" value="Fatty_acid_synthase"/>
</dbReference>
<accession>A0A9W8HP77</accession>
<keyword evidence="1 4" id="KW-0808">Transferase</keyword>
<dbReference type="InterPro" id="IPR050830">
    <property type="entry name" value="Fungal_FAS"/>
</dbReference>
<keyword evidence="4" id="KW-0012">Acyltransferase</keyword>
<keyword evidence="5" id="KW-1185">Reference proteome</keyword>